<dbReference type="InterPro" id="IPR046797">
    <property type="entry name" value="PDDEXK_12"/>
</dbReference>
<name>A0A428P1Q7_9HYPO</name>
<dbReference type="AlphaFoldDB" id="A0A428P1Q7"/>
<sequence>MKLTPNSIRATIIPDYQHGAPGTSNKVDFVIHVNPNNETPPKHPSPAAAAIERLVHQLPGRVFNFTDLEPVQDRPIALSIETKKPTEGFDVAKLQLGVWNAPAQAKEKQSGLTQEPARVQVQHIPIRENQPTFASQNTVQRNAPRFKPPDFLPGVIINGHNPWFTATTFDGSRVSFWEKAPL</sequence>
<dbReference type="Proteomes" id="UP000288168">
    <property type="component" value="Unassembled WGS sequence"/>
</dbReference>
<evidence type="ECO:0000313" key="3">
    <source>
        <dbReference type="Proteomes" id="UP000288168"/>
    </source>
</evidence>
<keyword evidence="3" id="KW-1185">Reference proteome</keyword>
<comment type="caution">
    <text evidence="2">The sequence shown here is derived from an EMBL/GenBank/DDBJ whole genome shotgun (WGS) entry which is preliminary data.</text>
</comment>
<dbReference type="OrthoDB" id="4161186at2759"/>
<feature type="domain" description="PD-(D/E)XK nuclease-like" evidence="1">
    <location>
        <begin position="10"/>
        <end position="179"/>
    </location>
</feature>
<gene>
    <name evidence="2" type="ORF">CEP54_013627</name>
</gene>
<dbReference type="Pfam" id="PF20516">
    <property type="entry name" value="PDDEXK_12"/>
    <property type="match status" value="1"/>
</dbReference>
<evidence type="ECO:0000313" key="2">
    <source>
        <dbReference type="EMBL" id="RSL46958.1"/>
    </source>
</evidence>
<dbReference type="EMBL" id="NKCI01000227">
    <property type="protein sequence ID" value="RSL46958.1"/>
    <property type="molecule type" value="Genomic_DNA"/>
</dbReference>
<accession>A0A428P1Q7</accession>
<dbReference type="STRING" id="1325734.A0A428P1Q7"/>
<proteinExistence type="predicted"/>
<reference evidence="2 3" key="1">
    <citation type="submission" date="2017-06" db="EMBL/GenBank/DDBJ databases">
        <title>Comparative genomic analysis of Ambrosia Fusariam Clade fungi.</title>
        <authorList>
            <person name="Stajich J.E."/>
            <person name="Carrillo J."/>
            <person name="Kijimoto T."/>
            <person name="Eskalen A."/>
            <person name="O'Donnell K."/>
            <person name="Kasson M."/>
        </authorList>
    </citation>
    <scope>NUCLEOTIDE SEQUENCE [LARGE SCALE GENOMIC DNA]</scope>
    <source>
        <strain evidence="2 3">NRRL62584</strain>
    </source>
</reference>
<organism evidence="2 3">
    <name type="scientific">Fusarium duplospermum</name>
    <dbReference type="NCBI Taxonomy" id="1325734"/>
    <lineage>
        <taxon>Eukaryota</taxon>
        <taxon>Fungi</taxon>
        <taxon>Dikarya</taxon>
        <taxon>Ascomycota</taxon>
        <taxon>Pezizomycotina</taxon>
        <taxon>Sordariomycetes</taxon>
        <taxon>Hypocreomycetidae</taxon>
        <taxon>Hypocreales</taxon>
        <taxon>Nectriaceae</taxon>
        <taxon>Fusarium</taxon>
        <taxon>Fusarium solani species complex</taxon>
    </lineage>
</organism>
<protein>
    <recommendedName>
        <fullName evidence="1">PD-(D/E)XK nuclease-like domain-containing protein</fullName>
    </recommendedName>
</protein>
<evidence type="ECO:0000259" key="1">
    <source>
        <dbReference type="Pfam" id="PF20516"/>
    </source>
</evidence>